<dbReference type="AlphaFoldDB" id="A0A4W5QG60"/>
<dbReference type="Ensembl" id="ENSHHUT00000075366.1">
    <property type="protein sequence ID" value="ENSHHUP00000072960.1"/>
    <property type="gene ID" value="ENSHHUG00000042828.1"/>
</dbReference>
<dbReference type="Proteomes" id="UP000314982">
    <property type="component" value="Unassembled WGS sequence"/>
</dbReference>
<dbReference type="Gene3D" id="1.20.58.80">
    <property type="entry name" value="Phosphotransferase system, lactose/cellobiose-type IIA subunit"/>
    <property type="match status" value="1"/>
</dbReference>
<evidence type="ECO:0000313" key="2">
    <source>
        <dbReference type="Ensembl" id="ENSHHUP00000072960.1"/>
    </source>
</evidence>
<reference evidence="2" key="3">
    <citation type="submission" date="2025-09" db="UniProtKB">
        <authorList>
            <consortium name="Ensembl"/>
        </authorList>
    </citation>
    <scope>IDENTIFICATION</scope>
</reference>
<dbReference type="GeneTree" id="ENSGT00940000159815"/>
<dbReference type="PANTHER" id="PTHR15508:SF4">
    <property type="entry name" value="RIBOSOMAL PROTEIN S6 KINASE-LIKE 1"/>
    <property type="match status" value="1"/>
</dbReference>
<sequence length="92" mass="10492">VPLLIGPGRKVDPNKERREAVKRKTTQYLKKAEEIFISHLQDNLGKGKSHLGGYSSLRFRPIRHLSCPVEDLEMCKVVGIIDKVRTFLHSVL</sequence>
<proteinExistence type="predicted"/>
<feature type="compositionally biased region" description="Basic and acidic residues" evidence="1">
    <location>
        <begin position="9"/>
        <end position="19"/>
    </location>
</feature>
<reference evidence="2" key="2">
    <citation type="submission" date="2025-08" db="UniProtKB">
        <authorList>
            <consortium name="Ensembl"/>
        </authorList>
    </citation>
    <scope>IDENTIFICATION</scope>
</reference>
<feature type="region of interest" description="Disordered" evidence="1">
    <location>
        <begin position="1"/>
        <end position="21"/>
    </location>
</feature>
<name>A0A4W5QG60_9TELE</name>
<evidence type="ECO:0000256" key="1">
    <source>
        <dbReference type="SAM" id="MobiDB-lite"/>
    </source>
</evidence>
<dbReference type="InterPro" id="IPR051866">
    <property type="entry name" value="Intracell_Sig-Traffick_Protein"/>
</dbReference>
<accession>A0A4W5QG60</accession>
<dbReference type="InterPro" id="IPR036181">
    <property type="entry name" value="MIT_dom_sf"/>
</dbReference>
<keyword evidence="3" id="KW-1185">Reference proteome</keyword>
<dbReference type="SUPFAM" id="SSF116846">
    <property type="entry name" value="MIT domain"/>
    <property type="match status" value="1"/>
</dbReference>
<evidence type="ECO:0000313" key="3">
    <source>
        <dbReference type="Proteomes" id="UP000314982"/>
    </source>
</evidence>
<reference evidence="3" key="1">
    <citation type="submission" date="2018-06" db="EMBL/GenBank/DDBJ databases">
        <title>Genome assembly of Danube salmon.</title>
        <authorList>
            <person name="Macqueen D.J."/>
            <person name="Gundappa M.K."/>
        </authorList>
    </citation>
    <scope>NUCLEOTIDE SEQUENCE [LARGE SCALE GENOMIC DNA]</scope>
</reference>
<dbReference type="PANTHER" id="PTHR15508">
    <property type="entry name" value="RIBOSOMAL PROTEIN S6 KINASE"/>
    <property type="match status" value="1"/>
</dbReference>
<organism evidence="2 3">
    <name type="scientific">Hucho hucho</name>
    <name type="common">huchen</name>
    <dbReference type="NCBI Taxonomy" id="62062"/>
    <lineage>
        <taxon>Eukaryota</taxon>
        <taxon>Metazoa</taxon>
        <taxon>Chordata</taxon>
        <taxon>Craniata</taxon>
        <taxon>Vertebrata</taxon>
        <taxon>Euteleostomi</taxon>
        <taxon>Actinopterygii</taxon>
        <taxon>Neopterygii</taxon>
        <taxon>Teleostei</taxon>
        <taxon>Protacanthopterygii</taxon>
        <taxon>Salmoniformes</taxon>
        <taxon>Salmonidae</taxon>
        <taxon>Salmoninae</taxon>
        <taxon>Hucho</taxon>
    </lineage>
</organism>
<protein>
    <submittedName>
        <fullName evidence="2">Uncharacterized protein</fullName>
    </submittedName>
</protein>